<reference evidence="7" key="1">
    <citation type="journal article" date="2019" name="Int. J. Syst. Evol. Microbiol.">
        <title>The Global Catalogue of Microorganisms (GCM) 10K type strain sequencing project: providing services to taxonomists for standard genome sequencing and annotation.</title>
        <authorList>
            <consortium name="The Broad Institute Genomics Platform"/>
            <consortium name="The Broad Institute Genome Sequencing Center for Infectious Disease"/>
            <person name="Wu L."/>
            <person name="Ma J."/>
        </authorList>
    </citation>
    <scope>NUCLEOTIDE SEQUENCE [LARGE SCALE GENOMIC DNA]</scope>
    <source>
        <strain evidence="7">CGMCC 1.15480</strain>
    </source>
</reference>
<sequence length="274" mass="28640">MTPDREGVAAASAPGDQFVQSLARGLEVIRAFDAAHAELSLSDVARRTGLTRATARRFLLTLVELGYVRTDGRLFRLTPQVLRLGYAYLSSMGLTDIAQPHLEALSARLGESTSASVLDGAEIVYVARVATRRLMMVGISVGTRFPAYATSMGRVLLAAQPAAEAADLLDRFPPTALTSRTLTDRTALLREIDRVRAQGYAVVDQELEAGLRSAAAPVHGASGEVVAAVNVSMSALHSPSPEPGAAVLEGLLATAAAISADLRSPGAGVRIAAP</sequence>
<dbReference type="Pfam" id="PF01614">
    <property type="entry name" value="IclR_C"/>
    <property type="match status" value="1"/>
</dbReference>
<dbReference type="NCBIfam" id="TIGR02431">
    <property type="entry name" value="pcaR_pcaU"/>
    <property type="match status" value="1"/>
</dbReference>
<dbReference type="Pfam" id="PF09339">
    <property type="entry name" value="HTH_IclR"/>
    <property type="match status" value="1"/>
</dbReference>
<protein>
    <submittedName>
        <fullName evidence="6">IclR family transcriptional regulator</fullName>
    </submittedName>
</protein>
<evidence type="ECO:0000256" key="3">
    <source>
        <dbReference type="ARBA" id="ARBA00023163"/>
    </source>
</evidence>
<evidence type="ECO:0000256" key="1">
    <source>
        <dbReference type="ARBA" id="ARBA00023015"/>
    </source>
</evidence>
<dbReference type="InterPro" id="IPR036388">
    <property type="entry name" value="WH-like_DNA-bd_sf"/>
</dbReference>
<dbReference type="PANTHER" id="PTHR30136:SF34">
    <property type="entry name" value="TRANSCRIPTIONAL REGULATOR"/>
    <property type="match status" value="1"/>
</dbReference>
<feature type="domain" description="HTH iclR-type" evidence="4">
    <location>
        <begin position="19"/>
        <end position="79"/>
    </location>
</feature>
<dbReference type="Gene3D" id="3.30.450.40">
    <property type="match status" value="1"/>
</dbReference>
<dbReference type="InterPro" id="IPR036390">
    <property type="entry name" value="WH_DNA-bd_sf"/>
</dbReference>
<evidence type="ECO:0000256" key="2">
    <source>
        <dbReference type="ARBA" id="ARBA00023125"/>
    </source>
</evidence>
<keyword evidence="7" id="KW-1185">Reference proteome</keyword>
<dbReference type="Proteomes" id="UP000597761">
    <property type="component" value="Unassembled WGS sequence"/>
</dbReference>
<keyword evidence="1" id="KW-0805">Transcription regulation</keyword>
<dbReference type="InterPro" id="IPR029016">
    <property type="entry name" value="GAF-like_dom_sf"/>
</dbReference>
<dbReference type="PROSITE" id="PS51078">
    <property type="entry name" value="ICLR_ED"/>
    <property type="match status" value="1"/>
</dbReference>
<dbReference type="InterPro" id="IPR005471">
    <property type="entry name" value="Tscrpt_reg_IclR_N"/>
</dbReference>
<accession>A0ABQ1NW15</accession>
<organism evidence="6 7">
    <name type="scientific">Tersicoccus solisilvae</name>
    <dbReference type="NCBI Taxonomy" id="1882339"/>
    <lineage>
        <taxon>Bacteria</taxon>
        <taxon>Bacillati</taxon>
        <taxon>Actinomycetota</taxon>
        <taxon>Actinomycetes</taxon>
        <taxon>Micrococcales</taxon>
        <taxon>Micrococcaceae</taxon>
        <taxon>Tersicoccus</taxon>
    </lineage>
</organism>
<gene>
    <name evidence="6" type="primary">pcaR</name>
    <name evidence="6" type="ORF">GCM10011512_11370</name>
</gene>
<evidence type="ECO:0000259" key="4">
    <source>
        <dbReference type="PROSITE" id="PS51077"/>
    </source>
</evidence>
<proteinExistence type="predicted"/>
<dbReference type="PANTHER" id="PTHR30136">
    <property type="entry name" value="HELIX-TURN-HELIX TRANSCRIPTIONAL REGULATOR, ICLR FAMILY"/>
    <property type="match status" value="1"/>
</dbReference>
<dbReference type="SUPFAM" id="SSF55781">
    <property type="entry name" value="GAF domain-like"/>
    <property type="match status" value="1"/>
</dbReference>
<evidence type="ECO:0000259" key="5">
    <source>
        <dbReference type="PROSITE" id="PS51078"/>
    </source>
</evidence>
<dbReference type="RefSeq" id="WP_188667293.1">
    <property type="nucleotide sequence ID" value="NZ_BMJI01000004.1"/>
</dbReference>
<name>A0ABQ1NW15_9MICC</name>
<dbReference type="Gene3D" id="1.10.10.10">
    <property type="entry name" value="Winged helix-like DNA-binding domain superfamily/Winged helix DNA-binding domain"/>
    <property type="match status" value="1"/>
</dbReference>
<comment type="caution">
    <text evidence="6">The sequence shown here is derived from an EMBL/GenBank/DDBJ whole genome shotgun (WGS) entry which is preliminary data.</text>
</comment>
<evidence type="ECO:0000313" key="6">
    <source>
        <dbReference type="EMBL" id="GGC86198.1"/>
    </source>
</evidence>
<keyword evidence="3" id="KW-0804">Transcription</keyword>
<dbReference type="SMART" id="SM00346">
    <property type="entry name" value="HTH_ICLR"/>
    <property type="match status" value="1"/>
</dbReference>
<evidence type="ECO:0000313" key="7">
    <source>
        <dbReference type="Proteomes" id="UP000597761"/>
    </source>
</evidence>
<dbReference type="PROSITE" id="PS51077">
    <property type="entry name" value="HTH_ICLR"/>
    <property type="match status" value="1"/>
</dbReference>
<dbReference type="SUPFAM" id="SSF46785">
    <property type="entry name" value="Winged helix' DNA-binding domain"/>
    <property type="match status" value="1"/>
</dbReference>
<keyword evidence="2" id="KW-0238">DNA-binding</keyword>
<dbReference type="InterPro" id="IPR012794">
    <property type="entry name" value="PcaR_PcaU"/>
</dbReference>
<dbReference type="InterPro" id="IPR014757">
    <property type="entry name" value="Tscrpt_reg_IclR_C"/>
</dbReference>
<dbReference type="EMBL" id="BMJI01000004">
    <property type="protein sequence ID" value="GGC86198.1"/>
    <property type="molecule type" value="Genomic_DNA"/>
</dbReference>
<dbReference type="InterPro" id="IPR050707">
    <property type="entry name" value="HTH_MetabolicPath_Reg"/>
</dbReference>
<feature type="domain" description="IclR-ED" evidence="5">
    <location>
        <begin position="80"/>
        <end position="264"/>
    </location>
</feature>